<keyword evidence="3" id="KW-1185">Reference proteome</keyword>
<accession>A0ABS7TH98</accession>
<evidence type="ECO:0008006" key="4">
    <source>
        <dbReference type="Google" id="ProtNLM"/>
    </source>
</evidence>
<name>A0ABS7TH98_9GAMM</name>
<proteinExistence type="predicted"/>
<comment type="caution">
    <text evidence="2">The sequence shown here is derived from an EMBL/GenBank/DDBJ whole genome shotgun (WGS) entry which is preliminary data.</text>
</comment>
<evidence type="ECO:0000313" key="2">
    <source>
        <dbReference type="EMBL" id="MBZ4187235.1"/>
    </source>
</evidence>
<protein>
    <recommendedName>
        <fullName evidence="4">Lipoprotein</fullName>
    </recommendedName>
</protein>
<evidence type="ECO:0000313" key="3">
    <source>
        <dbReference type="Proteomes" id="UP001430290"/>
    </source>
</evidence>
<reference evidence="2" key="1">
    <citation type="submission" date="2021-09" db="EMBL/GenBank/DDBJ databases">
        <authorList>
            <person name="Wu T."/>
            <person name="Guo S.Z."/>
        </authorList>
    </citation>
    <scope>NUCLEOTIDE SEQUENCE</scope>
    <source>
        <strain evidence="2">RSS-23</strain>
    </source>
</reference>
<feature type="signal peptide" evidence="1">
    <location>
        <begin position="1"/>
        <end position="19"/>
    </location>
</feature>
<organism evidence="2 3">
    <name type="scientific">Thermomonas beijingensis</name>
    <dbReference type="NCBI Taxonomy" id="2872701"/>
    <lineage>
        <taxon>Bacteria</taxon>
        <taxon>Pseudomonadati</taxon>
        <taxon>Pseudomonadota</taxon>
        <taxon>Gammaproteobacteria</taxon>
        <taxon>Lysobacterales</taxon>
        <taxon>Lysobacteraceae</taxon>
        <taxon>Thermomonas</taxon>
    </lineage>
</organism>
<dbReference type="RefSeq" id="WP_223629901.1">
    <property type="nucleotide sequence ID" value="NZ_JAIQDJ010000040.1"/>
</dbReference>
<dbReference type="Proteomes" id="UP001430290">
    <property type="component" value="Unassembled WGS sequence"/>
</dbReference>
<feature type="chain" id="PRO_5046310024" description="Lipoprotein" evidence="1">
    <location>
        <begin position="20"/>
        <end position="114"/>
    </location>
</feature>
<dbReference type="EMBL" id="JAIQDJ010000040">
    <property type="protein sequence ID" value="MBZ4187235.1"/>
    <property type="molecule type" value="Genomic_DNA"/>
</dbReference>
<keyword evidence="1" id="KW-0732">Signal</keyword>
<evidence type="ECO:0000256" key="1">
    <source>
        <dbReference type="SAM" id="SignalP"/>
    </source>
</evidence>
<sequence length="114" mass="12139">MKSFAIVTIAIAASLAACASSPAKDPSYSGEYFYNFENAIFTPDGKDENWCLNGLSMQKAELPAKNAAGPWGTSHVVLRGKLGPRGSYGGLGRCKHVLTVTEIVEITNMRGQGE</sequence>
<dbReference type="PROSITE" id="PS51257">
    <property type="entry name" value="PROKAR_LIPOPROTEIN"/>
    <property type="match status" value="1"/>
</dbReference>
<gene>
    <name evidence="2" type="ORF">K7B09_12975</name>
</gene>